<accession>A0A1D6JI85</accession>
<protein>
    <submittedName>
        <fullName evidence="5">Calcium-binding EF hand family protein</fullName>
    </submittedName>
</protein>
<organism evidence="5">
    <name type="scientific">Zea mays</name>
    <name type="common">Maize</name>
    <dbReference type="NCBI Taxonomy" id="4577"/>
    <lineage>
        <taxon>Eukaryota</taxon>
        <taxon>Viridiplantae</taxon>
        <taxon>Streptophyta</taxon>
        <taxon>Embryophyta</taxon>
        <taxon>Tracheophyta</taxon>
        <taxon>Spermatophyta</taxon>
        <taxon>Magnoliopsida</taxon>
        <taxon>Liliopsida</taxon>
        <taxon>Poales</taxon>
        <taxon>Poaceae</taxon>
        <taxon>PACMAD clade</taxon>
        <taxon>Panicoideae</taxon>
        <taxon>Andropogonodae</taxon>
        <taxon>Andropogoneae</taxon>
        <taxon>Tripsacinae</taxon>
        <taxon>Zea</taxon>
    </lineage>
</organism>
<evidence type="ECO:0000256" key="1">
    <source>
        <dbReference type="ARBA" id="ARBA00022723"/>
    </source>
</evidence>
<dbReference type="InterPro" id="IPR011992">
    <property type="entry name" value="EF-hand-dom_pair"/>
</dbReference>
<keyword evidence="2" id="KW-0677">Repeat</keyword>
<dbReference type="SUPFAM" id="SSF47473">
    <property type="entry name" value="EF-hand"/>
    <property type="match status" value="2"/>
</dbReference>
<dbReference type="PROSITE" id="PS00018">
    <property type="entry name" value="EF_HAND_1"/>
    <property type="match status" value="3"/>
</dbReference>
<dbReference type="Pfam" id="PF13499">
    <property type="entry name" value="EF-hand_7"/>
    <property type="match status" value="2"/>
</dbReference>
<gene>
    <name evidence="5" type="ORF">ZEAMMB73_Zm00001d026638</name>
</gene>
<dbReference type="EMBL" id="CM000786">
    <property type="protein sequence ID" value="AQK47321.1"/>
    <property type="molecule type" value="Genomic_DNA"/>
</dbReference>
<sequence length="389" mass="42796">MAGSAVAVVLLSAVALLCLYHLLFLSLSVPDPAAAAAVPRRAGGHHGSNVPSGSGTANVVLRFGLSGQPLRLHDPASAAGLPDIDTFRGKLERLLPPDDHDPGWSRRFDAELGPVHRYFGPDAPLDVRQRIAYLFAILDRSPRGVGVGVGVGELEAWLRWQAAARLDAVTRREMAPHDTDRDGAVTLREFFADWINMGHDKMGWWMHKFASADRDGDGSLNAVEFNDFLHPEDSSQESVMLWLLKDKLSEMDHDGDGRLSQEEFVAQSHIIISGARHADDGGHAHDLERAEAAKKFTELDADKDNYLTVEEARCVLQSLVTGEFSYATSHAKFLMKVVASSNRTADVNHDGKLSLEEMLDDYISFYSTVYMDDHYASEGEVDSDSRDEL</sequence>
<evidence type="ECO:0000259" key="4">
    <source>
        <dbReference type="PROSITE" id="PS50222"/>
    </source>
</evidence>
<proteinExistence type="predicted"/>
<dbReference type="PROSITE" id="PS50222">
    <property type="entry name" value="EF_HAND_2"/>
    <property type="match status" value="2"/>
</dbReference>
<dbReference type="FunCoup" id="A0A1D6JI85">
    <property type="interactions" value="1476"/>
</dbReference>
<dbReference type="SMART" id="SM00054">
    <property type="entry name" value="EFh"/>
    <property type="match status" value="5"/>
</dbReference>
<dbReference type="FunFam" id="1.10.238.10:FF:000417">
    <property type="entry name" value="Calcium-binding EF hand family protein"/>
    <property type="match status" value="1"/>
</dbReference>
<feature type="domain" description="EF-hand" evidence="4">
    <location>
        <begin position="287"/>
        <end position="322"/>
    </location>
</feature>
<dbReference type="InParanoid" id="A0A1D6JI85"/>
<dbReference type="PANTHER" id="PTHR10827:SF98">
    <property type="entry name" value="45 KDA CALCIUM-BINDING PROTEIN"/>
    <property type="match status" value="1"/>
</dbReference>
<dbReference type="GO" id="GO:0005509">
    <property type="term" value="F:calcium ion binding"/>
    <property type="evidence" value="ECO:0007669"/>
    <property type="project" value="InterPro"/>
</dbReference>
<dbReference type="InterPro" id="IPR018247">
    <property type="entry name" value="EF_Hand_1_Ca_BS"/>
</dbReference>
<reference evidence="5" key="1">
    <citation type="submission" date="2015-12" db="EMBL/GenBank/DDBJ databases">
        <title>Update maize B73 reference genome by single molecule sequencing technologies.</title>
        <authorList>
            <consortium name="Maize Genome Sequencing Project"/>
            <person name="Ware D."/>
        </authorList>
    </citation>
    <scope>NUCLEOTIDE SEQUENCE</scope>
    <source>
        <tissue evidence="5">Seedling</tissue>
    </source>
</reference>
<dbReference type="STRING" id="4577.A0A1D6JI85"/>
<evidence type="ECO:0000256" key="2">
    <source>
        <dbReference type="ARBA" id="ARBA00022737"/>
    </source>
</evidence>
<dbReference type="AlphaFoldDB" id="A0A1D6JI85"/>
<dbReference type="PANTHER" id="PTHR10827">
    <property type="entry name" value="RETICULOCALBIN"/>
    <property type="match status" value="1"/>
</dbReference>
<dbReference type="ExpressionAtlas" id="A0A1D6JI85">
    <property type="expression patterns" value="baseline and differential"/>
</dbReference>
<evidence type="ECO:0000313" key="5">
    <source>
        <dbReference type="EMBL" id="AQK47321.1"/>
    </source>
</evidence>
<dbReference type="InterPro" id="IPR002048">
    <property type="entry name" value="EF_hand_dom"/>
</dbReference>
<evidence type="ECO:0000256" key="3">
    <source>
        <dbReference type="ARBA" id="ARBA00022837"/>
    </source>
</evidence>
<dbReference type="Gene3D" id="1.10.238.10">
    <property type="entry name" value="EF-hand"/>
    <property type="match status" value="2"/>
</dbReference>
<name>A0A1D6JI85_MAIZE</name>
<keyword evidence="3" id="KW-0106">Calcium</keyword>
<keyword evidence="1" id="KW-0479">Metal-binding</keyword>
<feature type="domain" description="EF-hand" evidence="4">
    <location>
        <begin position="200"/>
        <end position="235"/>
    </location>
</feature>